<evidence type="ECO:0000313" key="2">
    <source>
        <dbReference type="Proteomes" id="UP000654918"/>
    </source>
</evidence>
<proteinExistence type="predicted"/>
<gene>
    <name evidence="1" type="ORF">CPLU01_00365</name>
</gene>
<dbReference type="EMBL" id="WIGO01000002">
    <property type="protein sequence ID" value="KAF6841693.1"/>
    <property type="molecule type" value="Genomic_DNA"/>
</dbReference>
<name>A0A8H6U5T1_9PEZI</name>
<reference evidence="1" key="1">
    <citation type="journal article" date="2020" name="Phytopathology">
        <title>Genome Sequence Resources of Colletotrichum truncatum, C. plurivorum, C. musicola, and C. sojae: Four Species Pathogenic to Soybean (Glycine max).</title>
        <authorList>
            <person name="Rogerio F."/>
            <person name="Boufleur T.R."/>
            <person name="Ciampi-Guillardi M."/>
            <person name="Sukno S.A."/>
            <person name="Thon M.R."/>
            <person name="Massola Junior N.S."/>
            <person name="Baroncelli R."/>
        </authorList>
    </citation>
    <scope>NUCLEOTIDE SEQUENCE</scope>
    <source>
        <strain evidence="1">LFN00145</strain>
    </source>
</reference>
<organism evidence="1 2">
    <name type="scientific">Colletotrichum plurivorum</name>
    <dbReference type="NCBI Taxonomy" id="2175906"/>
    <lineage>
        <taxon>Eukaryota</taxon>
        <taxon>Fungi</taxon>
        <taxon>Dikarya</taxon>
        <taxon>Ascomycota</taxon>
        <taxon>Pezizomycotina</taxon>
        <taxon>Sordariomycetes</taxon>
        <taxon>Hypocreomycetidae</taxon>
        <taxon>Glomerellales</taxon>
        <taxon>Glomerellaceae</taxon>
        <taxon>Colletotrichum</taxon>
        <taxon>Colletotrichum orchidearum species complex</taxon>
    </lineage>
</organism>
<evidence type="ECO:0000313" key="1">
    <source>
        <dbReference type="EMBL" id="KAF6841693.1"/>
    </source>
</evidence>
<dbReference type="AlphaFoldDB" id="A0A8H6U5T1"/>
<dbReference type="Proteomes" id="UP000654918">
    <property type="component" value="Unassembled WGS sequence"/>
</dbReference>
<comment type="caution">
    <text evidence="1">The sequence shown here is derived from an EMBL/GenBank/DDBJ whole genome shotgun (WGS) entry which is preliminary data.</text>
</comment>
<sequence length="80" mass="9209">MRRKDYVGDVDDKATSLTHHFARAYARRAHPRDEAGGSRQGIKCEHHHLFGDSFAFHVSSIRSVIFAFYLGWADASWIFQ</sequence>
<protein>
    <submittedName>
        <fullName evidence="1">Uncharacterized protein</fullName>
    </submittedName>
</protein>
<accession>A0A8H6U5T1</accession>
<keyword evidence="2" id="KW-1185">Reference proteome</keyword>